<feature type="transmembrane region" description="Helical" evidence="1">
    <location>
        <begin position="5"/>
        <end position="25"/>
    </location>
</feature>
<proteinExistence type="predicted"/>
<evidence type="ECO:0000256" key="1">
    <source>
        <dbReference type="SAM" id="Phobius"/>
    </source>
</evidence>
<keyword evidence="1" id="KW-1133">Transmembrane helix</keyword>
<feature type="transmembrane region" description="Helical" evidence="1">
    <location>
        <begin position="346"/>
        <end position="366"/>
    </location>
</feature>
<feature type="transmembrane region" description="Helical" evidence="1">
    <location>
        <begin position="31"/>
        <end position="48"/>
    </location>
</feature>
<comment type="caution">
    <text evidence="2">The sequence shown here is derived from an EMBL/GenBank/DDBJ whole genome shotgun (WGS) entry which is preliminary data.</text>
</comment>
<dbReference type="RefSeq" id="WP_311351947.1">
    <property type="nucleotide sequence ID" value="NZ_JAVRHR010000002.1"/>
</dbReference>
<name>A0ABU3ADG2_9FLAO</name>
<reference evidence="2 3" key="1">
    <citation type="submission" date="2023-09" db="EMBL/GenBank/DDBJ databases">
        <authorList>
            <person name="Rey-Velasco X."/>
        </authorList>
    </citation>
    <scope>NUCLEOTIDE SEQUENCE [LARGE SCALE GENOMIC DNA]</scope>
    <source>
        <strain evidence="2 3">F388</strain>
    </source>
</reference>
<dbReference type="Proteomes" id="UP001255246">
    <property type="component" value="Unassembled WGS sequence"/>
</dbReference>
<feature type="transmembrane region" description="Helical" evidence="1">
    <location>
        <begin position="251"/>
        <end position="276"/>
    </location>
</feature>
<feature type="transmembrane region" description="Helical" evidence="1">
    <location>
        <begin position="186"/>
        <end position="204"/>
    </location>
</feature>
<feature type="transmembrane region" description="Helical" evidence="1">
    <location>
        <begin position="211"/>
        <end position="231"/>
    </location>
</feature>
<feature type="transmembrane region" description="Helical" evidence="1">
    <location>
        <begin position="85"/>
        <end position="106"/>
    </location>
</feature>
<accession>A0ABU3ADG2</accession>
<dbReference type="EMBL" id="JAVRHR010000002">
    <property type="protein sequence ID" value="MDT0607835.1"/>
    <property type="molecule type" value="Genomic_DNA"/>
</dbReference>
<organism evidence="2 3">
    <name type="scientific">Croceitalea rosinachiae</name>
    <dbReference type="NCBI Taxonomy" id="3075596"/>
    <lineage>
        <taxon>Bacteria</taxon>
        <taxon>Pseudomonadati</taxon>
        <taxon>Bacteroidota</taxon>
        <taxon>Flavobacteriia</taxon>
        <taxon>Flavobacteriales</taxon>
        <taxon>Flavobacteriaceae</taxon>
        <taxon>Croceitalea</taxon>
    </lineage>
</organism>
<keyword evidence="2" id="KW-0436">Ligase</keyword>
<keyword evidence="3" id="KW-1185">Reference proteome</keyword>
<feature type="transmembrane region" description="Helical" evidence="1">
    <location>
        <begin position="113"/>
        <end position="132"/>
    </location>
</feature>
<sequence>MKLKFIFIAILLAIDQIFIRFKIGFISFDRLLEFIFFFILFKDFVFELKVNSFFRKWCRIIVCLAAIQLLFKLYLSIIGELEFQFVYTPLIKSFSFIVFSFLFLILAKEGVKYLNIIVLIHLFILVFAFLQHPLSPIADQMLEIKKLLYVSAESERIAQDLKREGTYITGGYGDRFRLAGPFANTINFSYFAFSSFALNLFLFIKYKRKQYLFLLIVLFIASILSQTRSLLLAESFLIFGYLFFAPFKKHFFYKIAIVLGALILSLSIYTAGDVLFKGGSSRITSISANGHSDSRPLLWITAFYAVASNPFGLTQANYQIAREEMFRIFGNPDILYLWPHNGAINIGFHYTFFGYIIFVFLVSLLLKNINNIENKKLVIFFKIALIGYVIHTSFHNNFILESDYTFLMILMLIPFSLNNEKSARDNVLKWKYLRSSSTTHLTTKES</sequence>
<keyword evidence="1" id="KW-0812">Transmembrane</keyword>
<evidence type="ECO:0000313" key="2">
    <source>
        <dbReference type="EMBL" id="MDT0607835.1"/>
    </source>
</evidence>
<dbReference type="GO" id="GO:0016874">
    <property type="term" value="F:ligase activity"/>
    <property type="evidence" value="ECO:0007669"/>
    <property type="project" value="UniProtKB-KW"/>
</dbReference>
<feature type="transmembrane region" description="Helical" evidence="1">
    <location>
        <begin position="60"/>
        <end position="79"/>
    </location>
</feature>
<gene>
    <name evidence="2" type="ORF">RM706_12370</name>
</gene>
<keyword evidence="1" id="KW-0472">Membrane</keyword>
<evidence type="ECO:0000313" key="3">
    <source>
        <dbReference type="Proteomes" id="UP001255246"/>
    </source>
</evidence>
<protein>
    <submittedName>
        <fullName evidence="2">O-antigen ligase family protein</fullName>
    </submittedName>
</protein>
<feature type="transmembrane region" description="Helical" evidence="1">
    <location>
        <begin position="378"/>
        <end position="398"/>
    </location>
</feature>
<feature type="transmembrane region" description="Helical" evidence="1">
    <location>
        <begin position="297"/>
        <end position="316"/>
    </location>
</feature>